<dbReference type="RefSeq" id="WP_194447178.1">
    <property type="nucleotide sequence ID" value="NZ_CP063849.1"/>
</dbReference>
<proteinExistence type="predicted"/>
<evidence type="ECO:0000313" key="8">
    <source>
        <dbReference type="EMBL" id="QOY85508.1"/>
    </source>
</evidence>
<dbReference type="InterPro" id="IPR020846">
    <property type="entry name" value="MFS_dom"/>
</dbReference>
<gene>
    <name evidence="8" type="ORF">IRI77_22065</name>
</gene>
<protein>
    <submittedName>
        <fullName evidence="8">MFS transporter</fullName>
    </submittedName>
</protein>
<feature type="transmembrane region" description="Helical" evidence="6">
    <location>
        <begin position="145"/>
        <end position="163"/>
    </location>
</feature>
<dbReference type="GO" id="GO:0022857">
    <property type="term" value="F:transmembrane transporter activity"/>
    <property type="evidence" value="ECO:0007669"/>
    <property type="project" value="InterPro"/>
</dbReference>
<dbReference type="KEGG" id="pfer:IRI77_22065"/>
<feature type="transmembrane region" description="Helical" evidence="6">
    <location>
        <begin position="51"/>
        <end position="75"/>
    </location>
</feature>
<keyword evidence="3 6" id="KW-0812">Transmembrane</keyword>
<dbReference type="Pfam" id="PF07690">
    <property type="entry name" value="MFS_1"/>
    <property type="match status" value="1"/>
</dbReference>
<keyword evidence="9" id="KW-1185">Reference proteome</keyword>
<dbReference type="InterPro" id="IPR036259">
    <property type="entry name" value="MFS_trans_sf"/>
</dbReference>
<keyword evidence="4 6" id="KW-1133">Transmembrane helix</keyword>
<reference evidence="8 9" key="1">
    <citation type="submission" date="2020-10" db="EMBL/GenBank/DDBJ databases">
        <title>Complete genome sequence of Paludibaculum fermentans P105T, a facultatively anaerobic acidobacterium capable of dissimilatory Fe(III) reduction.</title>
        <authorList>
            <person name="Dedysh S.N."/>
            <person name="Beletsky A.V."/>
            <person name="Kulichevskaya I.S."/>
            <person name="Mardanov A.V."/>
            <person name="Ravin N.V."/>
        </authorList>
    </citation>
    <scope>NUCLEOTIDE SEQUENCE [LARGE SCALE GENOMIC DNA]</scope>
    <source>
        <strain evidence="8 9">P105</strain>
    </source>
</reference>
<dbReference type="GO" id="GO:0016020">
    <property type="term" value="C:membrane"/>
    <property type="evidence" value="ECO:0007669"/>
    <property type="project" value="UniProtKB-SubCell"/>
</dbReference>
<dbReference type="SUPFAM" id="SSF103473">
    <property type="entry name" value="MFS general substrate transporter"/>
    <property type="match status" value="1"/>
</dbReference>
<keyword evidence="2" id="KW-0813">Transport</keyword>
<evidence type="ECO:0000313" key="9">
    <source>
        <dbReference type="Proteomes" id="UP000593892"/>
    </source>
</evidence>
<evidence type="ECO:0000256" key="5">
    <source>
        <dbReference type="ARBA" id="ARBA00023136"/>
    </source>
</evidence>
<dbReference type="PANTHER" id="PTHR23505:SF79">
    <property type="entry name" value="PROTEIN SPINSTER"/>
    <property type="match status" value="1"/>
</dbReference>
<organism evidence="8 9">
    <name type="scientific">Paludibaculum fermentans</name>
    <dbReference type="NCBI Taxonomy" id="1473598"/>
    <lineage>
        <taxon>Bacteria</taxon>
        <taxon>Pseudomonadati</taxon>
        <taxon>Acidobacteriota</taxon>
        <taxon>Terriglobia</taxon>
        <taxon>Bryobacterales</taxon>
        <taxon>Bryobacteraceae</taxon>
        <taxon>Paludibaculum</taxon>
    </lineage>
</organism>
<dbReference type="PANTHER" id="PTHR23505">
    <property type="entry name" value="SPINSTER"/>
    <property type="match status" value="1"/>
</dbReference>
<accession>A0A7S7SIA8</accession>
<evidence type="ECO:0000256" key="2">
    <source>
        <dbReference type="ARBA" id="ARBA00022448"/>
    </source>
</evidence>
<evidence type="ECO:0000256" key="1">
    <source>
        <dbReference type="ARBA" id="ARBA00004141"/>
    </source>
</evidence>
<feature type="transmembrane region" description="Helical" evidence="6">
    <location>
        <begin position="12"/>
        <end position="31"/>
    </location>
</feature>
<keyword evidence="5 6" id="KW-0472">Membrane</keyword>
<evidence type="ECO:0000256" key="6">
    <source>
        <dbReference type="SAM" id="Phobius"/>
    </source>
</evidence>
<feature type="transmembrane region" description="Helical" evidence="6">
    <location>
        <begin position="351"/>
        <end position="372"/>
    </location>
</feature>
<evidence type="ECO:0000259" key="7">
    <source>
        <dbReference type="PROSITE" id="PS50850"/>
    </source>
</evidence>
<feature type="domain" description="Major facilitator superfamily (MFS) profile" evidence="7">
    <location>
        <begin position="18"/>
        <end position="404"/>
    </location>
</feature>
<feature type="transmembrane region" description="Helical" evidence="6">
    <location>
        <begin position="112"/>
        <end position="133"/>
    </location>
</feature>
<dbReference type="Gene3D" id="1.20.1250.20">
    <property type="entry name" value="MFS general substrate transporter like domains"/>
    <property type="match status" value="1"/>
</dbReference>
<dbReference type="Proteomes" id="UP000593892">
    <property type="component" value="Chromosome"/>
</dbReference>
<evidence type="ECO:0000256" key="4">
    <source>
        <dbReference type="ARBA" id="ARBA00022989"/>
    </source>
</evidence>
<feature type="transmembrane region" description="Helical" evidence="6">
    <location>
        <begin position="218"/>
        <end position="240"/>
    </location>
</feature>
<dbReference type="AlphaFoldDB" id="A0A7S7SIA8"/>
<comment type="subcellular location">
    <subcellularLocation>
        <location evidence="1">Membrane</location>
        <topology evidence="1">Multi-pass membrane protein</topology>
    </subcellularLocation>
</comment>
<feature type="transmembrane region" description="Helical" evidence="6">
    <location>
        <begin position="313"/>
        <end position="330"/>
    </location>
</feature>
<dbReference type="EMBL" id="CP063849">
    <property type="protein sequence ID" value="QOY85508.1"/>
    <property type="molecule type" value="Genomic_DNA"/>
</dbReference>
<name>A0A7S7SIA8_PALFE</name>
<sequence>MSEFTGINPRRSLHPWLLVGLLWVVAALNYLDRQVAFSMFPLLQRDLGATSTQLGLVGTVFLWTYGLLSPAAGYLADRFGRIRIILFGLIVWSAVTWLTGHVRTVEELLWTRALMGVSEACYLPAALALVVAAHPDKTRSLAAGIHQSGLYSGVILGGVWGGWMGETHGWRMAFTVLGAVGIVYFIILFAFFRRHAEPSPGAVPHPLHGFGELLRNPAFLRLGAAFGLVGVANWLVYTWLPAFLVENYSLGLAAAGFSATFYLQVASYAGILVGGFASDRWQQSSSRGRILTQVIGLGVAAPFLFLMGTTKSFPILVLGLILFGLGRGLYDCNTMPVLSQFVSPGLRSTGYGLMNCLSCLLGGVMAGLAGYLKSQVGLAAAFQCSAAVLLLAVILLSALKPRPAQ</sequence>
<feature type="transmembrane region" description="Helical" evidence="6">
    <location>
        <begin position="169"/>
        <end position="192"/>
    </location>
</feature>
<feature type="transmembrane region" description="Helical" evidence="6">
    <location>
        <begin position="252"/>
        <end position="278"/>
    </location>
</feature>
<dbReference type="InterPro" id="IPR011701">
    <property type="entry name" value="MFS"/>
</dbReference>
<dbReference type="InterPro" id="IPR044770">
    <property type="entry name" value="MFS_spinster-like"/>
</dbReference>
<feature type="transmembrane region" description="Helical" evidence="6">
    <location>
        <begin position="82"/>
        <end position="100"/>
    </location>
</feature>
<evidence type="ECO:0000256" key="3">
    <source>
        <dbReference type="ARBA" id="ARBA00022692"/>
    </source>
</evidence>
<dbReference type="PROSITE" id="PS50850">
    <property type="entry name" value="MFS"/>
    <property type="match status" value="1"/>
</dbReference>
<feature type="transmembrane region" description="Helical" evidence="6">
    <location>
        <begin position="290"/>
        <end position="307"/>
    </location>
</feature>
<feature type="transmembrane region" description="Helical" evidence="6">
    <location>
        <begin position="378"/>
        <end position="399"/>
    </location>
</feature>